<dbReference type="Proteomes" id="UP000006352">
    <property type="component" value="Unassembled WGS sequence"/>
</dbReference>
<keyword evidence="2" id="KW-1185">Reference proteome</keyword>
<dbReference type="STRING" id="599839.J4G8E6"/>
<dbReference type="PANTHER" id="PTHR32332:SF31">
    <property type="entry name" value="2-NITROPROPANE DIOXYGENASE FAMILY, PUTATIVE (AFU_ORTHOLOGUE AFUA_2G09850)-RELATED"/>
    <property type="match status" value="1"/>
</dbReference>
<sequence>MPSSSPPLFTTPLTRLFNISHPVMLAGMSVAAGPTLAAAVTNAGGIGVIGGIHYTPRMLQEAIDDLKSQLENKDAPFGVDLALPQVGGHARKTNYDYTKGQLPALTDIIIKNKAALFVCAVGVPPKDMVDKLHAAGILVMNMVGHPKHVHKALAQGTPTFGKPDR</sequence>
<proteinExistence type="predicted"/>
<dbReference type="InterPro" id="IPR013785">
    <property type="entry name" value="Aldolase_TIM"/>
</dbReference>
<reference evidence="1 2" key="1">
    <citation type="journal article" date="2012" name="Appl. Environ. Microbiol.">
        <title>Short-read sequencing for genomic analysis of the brown rot fungus Fibroporia radiculosa.</title>
        <authorList>
            <person name="Tang J.D."/>
            <person name="Perkins A.D."/>
            <person name="Sonstegard T.S."/>
            <person name="Schroeder S.G."/>
            <person name="Burgess S.C."/>
            <person name="Diehl S.V."/>
        </authorList>
    </citation>
    <scope>NUCLEOTIDE SEQUENCE [LARGE SCALE GENOMIC DNA]</scope>
    <source>
        <strain evidence="1 2">TFFH 294</strain>
    </source>
</reference>
<organism evidence="1 2">
    <name type="scientific">Fibroporia radiculosa</name>
    <dbReference type="NCBI Taxonomy" id="599839"/>
    <lineage>
        <taxon>Eukaryota</taxon>
        <taxon>Fungi</taxon>
        <taxon>Dikarya</taxon>
        <taxon>Basidiomycota</taxon>
        <taxon>Agaricomycotina</taxon>
        <taxon>Agaricomycetes</taxon>
        <taxon>Polyporales</taxon>
        <taxon>Fibroporiaceae</taxon>
        <taxon>Fibroporia</taxon>
    </lineage>
</organism>
<dbReference type="PANTHER" id="PTHR32332">
    <property type="entry name" value="2-NITROPROPANE DIOXYGENASE"/>
    <property type="match status" value="1"/>
</dbReference>
<accession>J4G8E6</accession>
<dbReference type="OrthoDB" id="10265891at2759"/>
<dbReference type="Pfam" id="PF03060">
    <property type="entry name" value="NMO"/>
    <property type="match status" value="1"/>
</dbReference>
<dbReference type="AlphaFoldDB" id="J4G8E6"/>
<dbReference type="GeneID" id="24097839"/>
<dbReference type="Gene3D" id="3.20.20.70">
    <property type="entry name" value="Aldolase class I"/>
    <property type="match status" value="1"/>
</dbReference>
<dbReference type="EMBL" id="HE797095">
    <property type="protein sequence ID" value="CCM02928.1"/>
    <property type="molecule type" value="Genomic_DNA"/>
</dbReference>
<dbReference type="HOGENOM" id="CLU_155386_0_0_1"/>
<evidence type="ECO:0000313" key="1">
    <source>
        <dbReference type="EMBL" id="CCM02928.1"/>
    </source>
</evidence>
<protein>
    <submittedName>
        <fullName evidence="1">Uncharacterized protein</fullName>
    </submittedName>
</protein>
<gene>
    <name evidence="1" type="ORF">FIBRA_05042</name>
</gene>
<name>J4G8E6_9APHY</name>
<dbReference type="InParanoid" id="J4G8E6"/>
<dbReference type="RefSeq" id="XP_012182211.1">
    <property type="nucleotide sequence ID" value="XM_012326821.1"/>
</dbReference>
<dbReference type="SUPFAM" id="SSF51412">
    <property type="entry name" value="Inosine monophosphate dehydrogenase (IMPDH)"/>
    <property type="match status" value="1"/>
</dbReference>
<evidence type="ECO:0000313" key="2">
    <source>
        <dbReference type="Proteomes" id="UP000006352"/>
    </source>
</evidence>